<dbReference type="EMBL" id="CACRTR010000003">
    <property type="protein sequence ID" value="VYT80883.1"/>
    <property type="molecule type" value="Genomic_DNA"/>
</dbReference>
<feature type="region of interest" description="Disordered" evidence="1">
    <location>
        <begin position="68"/>
        <end position="89"/>
    </location>
</feature>
<evidence type="ECO:0000256" key="1">
    <source>
        <dbReference type="SAM" id="MobiDB-lite"/>
    </source>
</evidence>
<feature type="compositionally biased region" description="Basic and acidic residues" evidence="1">
    <location>
        <begin position="69"/>
        <end position="89"/>
    </location>
</feature>
<accession>A0A6N2ZQC0</accession>
<protein>
    <submittedName>
        <fullName evidence="2">Uncharacterized protein</fullName>
    </submittedName>
</protein>
<organism evidence="2">
    <name type="scientific">Eubacterium limosum</name>
    <dbReference type="NCBI Taxonomy" id="1736"/>
    <lineage>
        <taxon>Bacteria</taxon>
        <taxon>Bacillati</taxon>
        <taxon>Bacillota</taxon>
        <taxon>Clostridia</taxon>
        <taxon>Eubacteriales</taxon>
        <taxon>Eubacteriaceae</taxon>
        <taxon>Eubacterium</taxon>
    </lineage>
</organism>
<gene>
    <name evidence="2" type="ORF">ELLFYP34_01970</name>
</gene>
<name>A0A6N2ZQC0_EUBLI</name>
<reference evidence="2" key="1">
    <citation type="submission" date="2019-11" db="EMBL/GenBank/DDBJ databases">
        <authorList>
            <person name="Feng L."/>
        </authorList>
    </citation>
    <scope>NUCLEOTIDE SEQUENCE</scope>
    <source>
        <strain evidence="2">ElimosumLFYP34</strain>
    </source>
</reference>
<evidence type="ECO:0000313" key="2">
    <source>
        <dbReference type="EMBL" id="VYT80883.1"/>
    </source>
</evidence>
<sequence>MQKIVEIDGKQVLLESNAATPIKYKKQFGKDYFAELFKLVKSIGANMPGTPDFNEDVVNPAAEVVTETAKAETKEKEAEAGKEAATEETKATDVLDIEAMSWESLDRLDFEPLYNIVWTLAKTADKSLPDPETWLEGFDTFPLMDILTDAVELIGHSIESKKKSTMPALVKNS</sequence>
<dbReference type="AlphaFoldDB" id="A0A6N2ZQC0"/>
<proteinExistence type="predicted"/>